<dbReference type="AlphaFoldDB" id="A0A8D8ILQ9"/>
<protein>
    <submittedName>
        <fullName evidence="1">(northern house mosquito) hypothetical protein</fullName>
    </submittedName>
</protein>
<organism evidence="1">
    <name type="scientific">Culex pipiens</name>
    <name type="common">House mosquito</name>
    <dbReference type="NCBI Taxonomy" id="7175"/>
    <lineage>
        <taxon>Eukaryota</taxon>
        <taxon>Metazoa</taxon>
        <taxon>Ecdysozoa</taxon>
        <taxon>Arthropoda</taxon>
        <taxon>Hexapoda</taxon>
        <taxon>Insecta</taxon>
        <taxon>Pterygota</taxon>
        <taxon>Neoptera</taxon>
        <taxon>Endopterygota</taxon>
        <taxon>Diptera</taxon>
        <taxon>Nematocera</taxon>
        <taxon>Culicoidea</taxon>
        <taxon>Culicidae</taxon>
        <taxon>Culicinae</taxon>
        <taxon>Culicini</taxon>
        <taxon>Culex</taxon>
        <taxon>Culex</taxon>
    </lineage>
</organism>
<sequence>MLSSLSVSRSLIHVVQSSLAIPKSIHDLFRQRARFQICVQATVGLSFHCVIVKVPRVIFTIIHVVVVFVLRTKSVSRGTVRVVVHEKYHFVCDSPKSYPEGAIISVYDGFPKPLRDFYFSTSLVQIDFVLRIWIVQNTIINVKCSCFVDCEFRNHTL</sequence>
<proteinExistence type="predicted"/>
<reference evidence="1" key="1">
    <citation type="submission" date="2021-05" db="EMBL/GenBank/DDBJ databases">
        <authorList>
            <person name="Alioto T."/>
            <person name="Alioto T."/>
            <person name="Gomez Garrido J."/>
        </authorList>
    </citation>
    <scope>NUCLEOTIDE SEQUENCE</scope>
</reference>
<accession>A0A8D8ILQ9</accession>
<dbReference type="EMBL" id="HBUE01145609">
    <property type="protein sequence ID" value="CAG6502768.1"/>
    <property type="molecule type" value="Transcribed_RNA"/>
</dbReference>
<name>A0A8D8ILQ9_CULPI</name>
<evidence type="ECO:0000313" key="1">
    <source>
        <dbReference type="EMBL" id="CAG6554011.1"/>
    </source>
</evidence>
<dbReference type="EMBL" id="HBUE01250474">
    <property type="protein sequence ID" value="CAG6554011.1"/>
    <property type="molecule type" value="Transcribed_RNA"/>
</dbReference>